<dbReference type="GO" id="GO:0030973">
    <property type="term" value="F:molybdate ion binding"/>
    <property type="evidence" value="ECO:0007669"/>
    <property type="project" value="InterPro"/>
</dbReference>
<feature type="chain" id="PRO_5031053884" evidence="5">
    <location>
        <begin position="24"/>
        <end position="257"/>
    </location>
</feature>
<dbReference type="Gene3D" id="3.40.190.10">
    <property type="entry name" value="Periplasmic binding protein-like II"/>
    <property type="match status" value="2"/>
</dbReference>
<name>A0A7W7ZQ73_9BACT</name>
<dbReference type="PANTHER" id="PTHR30632:SF14">
    <property type="entry name" value="TUNGSTATE_MOLYBDATE_CHROMATE-BINDING PROTEIN MODA"/>
    <property type="match status" value="1"/>
</dbReference>
<protein>
    <submittedName>
        <fullName evidence="6">Molybdate transport system substrate-binding protein</fullName>
    </submittedName>
</protein>
<gene>
    <name evidence="6" type="ORF">HDF15_002409</name>
</gene>
<feature type="signal peptide" evidence="5">
    <location>
        <begin position="1"/>
        <end position="23"/>
    </location>
</feature>
<evidence type="ECO:0000313" key="7">
    <source>
        <dbReference type="Proteomes" id="UP000584867"/>
    </source>
</evidence>
<dbReference type="AlphaFoldDB" id="A0A7W7ZQ73"/>
<comment type="caution">
    <text evidence="6">The sequence shown here is derived from an EMBL/GenBank/DDBJ whole genome shotgun (WGS) entry which is preliminary data.</text>
</comment>
<evidence type="ECO:0000313" key="6">
    <source>
        <dbReference type="EMBL" id="MBB5064058.1"/>
    </source>
</evidence>
<evidence type="ECO:0000256" key="2">
    <source>
        <dbReference type="ARBA" id="ARBA00022723"/>
    </source>
</evidence>
<keyword evidence="4" id="KW-0500">Molybdenum</keyword>
<dbReference type="SUPFAM" id="SSF53850">
    <property type="entry name" value="Periplasmic binding protein-like II"/>
    <property type="match status" value="1"/>
</dbReference>
<evidence type="ECO:0000256" key="3">
    <source>
        <dbReference type="ARBA" id="ARBA00022729"/>
    </source>
</evidence>
<dbReference type="Pfam" id="PF13531">
    <property type="entry name" value="SBP_bac_11"/>
    <property type="match status" value="1"/>
</dbReference>
<comment type="similarity">
    <text evidence="1">Belongs to the bacterial solute-binding protein ModA family.</text>
</comment>
<dbReference type="EMBL" id="JACHIO010000009">
    <property type="protein sequence ID" value="MBB5064058.1"/>
    <property type="molecule type" value="Genomic_DNA"/>
</dbReference>
<dbReference type="PIRSF" id="PIRSF004846">
    <property type="entry name" value="ModA"/>
    <property type="match status" value="1"/>
</dbReference>
<dbReference type="InterPro" id="IPR044084">
    <property type="entry name" value="AvModA-like_subst-bd"/>
</dbReference>
<dbReference type="Proteomes" id="UP000584867">
    <property type="component" value="Unassembled WGS sequence"/>
</dbReference>
<feature type="binding site" evidence="4">
    <location>
        <position position="64"/>
    </location>
    <ligand>
        <name>molybdate</name>
        <dbReference type="ChEBI" id="CHEBI:36264"/>
    </ligand>
</feature>
<feature type="binding site" evidence="4">
    <location>
        <position position="173"/>
    </location>
    <ligand>
        <name>molybdate</name>
        <dbReference type="ChEBI" id="CHEBI:36264"/>
    </ligand>
</feature>
<proteinExistence type="inferred from homology"/>
<keyword evidence="2 4" id="KW-0479">Metal-binding</keyword>
<dbReference type="RefSeq" id="WP_184255666.1">
    <property type="nucleotide sequence ID" value="NZ_JACHIO010000009.1"/>
</dbReference>
<dbReference type="CDD" id="cd13539">
    <property type="entry name" value="PBP2_AvModA"/>
    <property type="match status" value="1"/>
</dbReference>
<dbReference type="PANTHER" id="PTHR30632">
    <property type="entry name" value="MOLYBDATE-BINDING PERIPLASMIC PROTEIN"/>
    <property type="match status" value="1"/>
</dbReference>
<organism evidence="6 7">
    <name type="scientific">Granulicella mallensis</name>
    <dbReference type="NCBI Taxonomy" id="940614"/>
    <lineage>
        <taxon>Bacteria</taxon>
        <taxon>Pseudomonadati</taxon>
        <taxon>Acidobacteriota</taxon>
        <taxon>Terriglobia</taxon>
        <taxon>Terriglobales</taxon>
        <taxon>Acidobacteriaceae</taxon>
        <taxon>Granulicella</taxon>
    </lineage>
</organism>
<keyword evidence="3 5" id="KW-0732">Signal</keyword>
<accession>A0A7W7ZQ73</accession>
<dbReference type="GO" id="GO:0046872">
    <property type="term" value="F:metal ion binding"/>
    <property type="evidence" value="ECO:0007669"/>
    <property type="project" value="UniProtKB-KW"/>
</dbReference>
<evidence type="ECO:0000256" key="4">
    <source>
        <dbReference type="PIRSR" id="PIRSR004846-1"/>
    </source>
</evidence>
<sequence length="257" mass="27447">MRRSVPLRALLTLALLVVLSAIAQGQTKELHIAAAADLQPVMPTLAQAYEHATGIKIVASFGSTATLTQQLMNGDPQDVFLAADFTHPEQLVAANLTVEHSPVPYASGVLVLWARKDSPAQPLTLDVLAEPRVQKIAVANDQHAPYGVAATKALAALHLTDKVAGKLVVAENIAQTAQFAESGNAQVGLISLTIASSPHFREIGSYIRFPRVYPAIRQCGVTLKSSKNQSEAQDFLRWLTSNDVQAKLQTMGLDPAS</sequence>
<reference evidence="6 7" key="1">
    <citation type="submission" date="2020-08" db="EMBL/GenBank/DDBJ databases">
        <title>Genomic Encyclopedia of Type Strains, Phase IV (KMG-V): Genome sequencing to study the core and pangenomes of soil and plant-associated prokaryotes.</title>
        <authorList>
            <person name="Whitman W."/>
        </authorList>
    </citation>
    <scope>NUCLEOTIDE SEQUENCE [LARGE SCALE GENOMIC DNA]</scope>
    <source>
        <strain evidence="6 7">X5P3</strain>
    </source>
</reference>
<dbReference type="GO" id="GO:0015689">
    <property type="term" value="P:molybdate ion transport"/>
    <property type="evidence" value="ECO:0007669"/>
    <property type="project" value="InterPro"/>
</dbReference>
<evidence type="ECO:0000256" key="1">
    <source>
        <dbReference type="ARBA" id="ARBA00009175"/>
    </source>
</evidence>
<dbReference type="NCBIfam" id="TIGR01256">
    <property type="entry name" value="modA"/>
    <property type="match status" value="1"/>
</dbReference>
<evidence type="ECO:0000256" key="5">
    <source>
        <dbReference type="SAM" id="SignalP"/>
    </source>
</evidence>
<dbReference type="InterPro" id="IPR005950">
    <property type="entry name" value="ModA"/>
</dbReference>
<dbReference type="InterPro" id="IPR050682">
    <property type="entry name" value="ModA/WtpA"/>
</dbReference>